<comment type="subcellular location">
    <subcellularLocation>
        <location evidence="1">Cytoplasm</location>
    </subcellularLocation>
</comment>
<keyword evidence="4" id="KW-0963">Cytoplasm</keyword>
<evidence type="ECO:0000313" key="15">
    <source>
        <dbReference type="EMBL" id="USS87522.1"/>
    </source>
</evidence>
<evidence type="ECO:0000256" key="7">
    <source>
        <dbReference type="ARBA" id="ARBA00022741"/>
    </source>
</evidence>
<evidence type="ECO:0000256" key="9">
    <source>
        <dbReference type="ARBA" id="ARBA00022840"/>
    </source>
</evidence>
<dbReference type="Gene3D" id="3.30.230.10">
    <property type="match status" value="1"/>
</dbReference>
<dbReference type="InterPro" id="IPR006203">
    <property type="entry name" value="GHMP_knse_ATP-bd_CS"/>
</dbReference>
<evidence type="ECO:0000256" key="5">
    <source>
        <dbReference type="ARBA" id="ARBA00022516"/>
    </source>
</evidence>
<dbReference type="GO" id="GO:0004496">
    <property type="term" value="F:mevalonate kinase activity"/>
    <property type="evidence" value="ECO:0007669"/>
    <property type="project" value="UniProtKB-EC"/>
</dbReference>
<keyword evidence="7" id="KW-0547">Nucleotide-binding</keyword>
<dbReference type="NCBIfam" id="TIGR00549">
    <property type="entry name" value="mevalon_kin"/>
    <property type="match status" value="1"/>
</dbReference>
<keyword evidence="6 15" id="KW-0808">Transferase</keyword>
<feature type="domain" description="GHMP kinase N-terminal" evidence="13">
    <location>
        <begin position="77"/>
        <end position="148"/>
    </location>
</feature>
<dbReference type="PANTHER" id="PTHR43290">
    <property type="entry name" value="MEVALONATE KINASE"/>
    <property type="match status" value="1"/>
</dbReference>
<keyword evidence="5" id="KW-0444">Lipid biosynthesis</keyword>
<comment type="similarity">
    <text evidence="2">Belongs to the GHMP kinase family. Mevalonate kinase subfamily.</text>
</comment>
<evidence type="ECO:0000259" key="13">
    <source>
        <dbReference type="Pfam" id="PF00288"/>
    </source>
</evidence>
<dbReference type="InterPro" id="IPR036554">
    <property type="entry name" value="GHMP_kinase_C_sf"/>
</dbReference>
<evidence type="ECO:0000256" key="4">
    <source>
        <dbReference type="ARBA" id="ARBA00022490"/>
    </source>
</evidence>
<evidence type="ECO:0000313" key="16">
    <source>
        <dbReference type="Proteomes" id="UP001057025"/>
    </source>
</evidence>
<dbReference type="InterPro" id="IPR020568">
    <property type="entry name" value="Ribosomal_Su5_D2-typ_SF"/>
</dbReference>
<sequence length="318" mass="34362">MKKKATGVSHAKVIFLGEHSAVYRQPAIVFPVPQATVTATIMRSPQSETIICSDYYSGKVTGLPASMAGITTLLNQLQVELNPTEIPLELTINSTIPLGRGMGSSAAIASAIIRSYFNFFEVPLSREQLTKYTDIEEHITHGNPSGIDAQTVNANHPILFEKQQFIDFTPPLTGFLIIADTGRASNTKTAVTQVHEFLTADPVREELITRLGTLTERVKENLAQQDLIQTGKNLTEAQEILATLGVSTPEIEQLITTANRAGALGAKLTGSGLGGCIIALAPDYPSAQHIASDLQKQGAHQTWIQSLADLNPQEDRHE</sequence>
<accession>A0ABY5BR37</accession>
<evidence type="ECO:0000256" key="12">
    <source>
        <dbReference type="ARBA" id="ARBA00029438"/>
    </source>
</evidence>
<feature type="domain" description="GHMP kinase C-terminal" evidence="14">
    <location>
        <begin position="219"/>
        <end position="299"/>
    </location>
</feature>
<dbReference type="SUPFAM" id="SSF55060">
    <property type="entry name" value="GHMP Kinase, C-terminal domain"/>
    <property type="match status" value="1"/>
</dbReference>
<evidence type="ECO:0000256" key="8">
    <source>
        <dbReference type="ARBA" id="ARBA00022777"/>
    </source>
</evidence>
<reference evidence="15" key="1">
    <citation type="submission" date="2022-05" db="EMBL/GenBank/DDBJ databases">
        <authorList>
            <person name="Oliphant S.A."/>
            <person name="Watson-Haigh N.S."/>
            <person name="Sumby K.M."/>
            <person name="Gardner J.M."/>
            <person name="Jiranek V."/>
        </authorList>
    </citation>
    <scope>NUCLEOTIDE SEQUENCE</scope>
    <source>
        <strain evidence="15">KI11_C11</strain>
    </source>
</reference>
<evidence type="ECO:0000256" key="2">
    <source>
        <dbReference type="ARBA" id="ARBA00006495"/>
    </source>
</evidence>
<dbReference type="Pfam" id="PF00288">
    <property type="entry name" value="GHMP_kinases_N"/>
    <property type="match status" value="1"/>
</dbReference>
<gene>
    <name evidence="15" type="primary">mvk</name>
    <name evidence="15" type="ORF">M3M39_05210</name>
</gene>
<dbReference type="Gene3D" id="3.30.70.890">
    <property type="entry name" value="GHMP kinase, C-terminal domain"/>
    <property type="match status" value="1"/>
</dbReference>
<keyword evidence="8 15" id="KW-0418">Kinase</keyword>
<dbReference type="PRINTS" id="PR00959">
    <property type="entry name" value="MEVGALKINASE"/>
</dbReference>
<organism evidence="15 16">
    <name type="scientific">Fructilactobacillus hinvesii</name>
    <dbReference type="NCBI Taxonomy" id="2940300"/>
    <lineage>
        <taxon>Bacteria</taxon>
        <taxon>Bacillati</taxon>
        <taxon>Bacillota</taxon>
        <taxon>Bacilli</taxon>
        <taxon>Lactobacillales</taxon>
        <taxon>Lactobacillaceae</taxon>
        <taxon>Fructilactobacillus</taxon>
    </lineage>
</organism>
<dbReference type="SUPFAM" id="SSF54211">
    <property type="entry name" value="Ribosomal protein S5 domain 2-like"/>
    <property type="match status" value="1"/>
</dbReference>
<evidence type="ECO:0000256" key="6">
    <source>
        <dbReference type="ARBA" id="ARBA00022679"/>
    </source>
</evidence>
<comment type="pathway">
    <text evidence="12">Isoprenoid biosynthesis; isopentenyl diphosphate biosynthesis via mevalonate pathway; isopentenyl diphosphate from (R)-mevalonate: step 1/3.</text>
</comment>
<evidence type="ECO:0000256" key="3">
    <source>
        <dbReference type="ARBA" id="ARBA00012103"/>
    </source>
</evidence>
<evidence type="ECO:0000259" key="14">
    <source>
        <dbReference type="Pfam" id="PF08544"/>
    </source>
</evidence>
<dbReference type="RefSeq" id="WP_252796820.1">
    <property type="nucleotide sequence ID" value="NZ_CP097118.1"/>
</dbReference>
<keyword evidence="9" id="KW-0067">ATP-binding</keyword>
<name>A0ABY5BR37_9LACO</name>
<keyword evidence="10" id="KW-0460">Magnesium</keyword>
<dbReference type="InterPro" id="IPR006204">
    <property type="entry name" value="GHMP_kinase_N_dom"/>
</dbReference>
<dbReference type="Pfam" id="PF08544">
    <property type="entry name" value="GHMP_kinases_C"/>
    <property type="match status" value="1"/>
</dbReference>
<proteinExistence type="inferred from homology"/>
<dbReference type="EMBL" id="CP097118">
    <property type="protein sequence ID" value="USS87522.1"/>
    <property type="molecule type" value="Genomic_DNA"/>
</dbReference>
<dbReference type="InterPro" id="IPR014721">
    <property type="entry name" value="Ribsml_uS5_D2-typ_fold_subgr"/>
</dbReference>
<protein>
    <recommendedName>
        <fullName evidence="3">mevalonate kinase</fullName>
        <ecNumber evidence="3">2.7.1.36</ecNumber>
    </recommendedName>
</protein>
<dbReference type="InterPro" id="IPR006205">
    <property type="entry name" value="Mev_gal_kin"/>
</dbReference>
<dbReference type="PROSITE" id="PS00627">
    <property type="entry name" value="GHMP_KINASES_ATP"/>
    <property type="match status" value="1"/>
</dbReference>
<evidence type="ECO:0000256" key="1">
    <source>
        <dbReference type="ARBA" id="ARBA00004496"/>
    </source>
</evidence>
<dbReference type="EC" id="2.7.1.36" evidence="3"/>
<keyword evidence="16" id="KW-1185">Reference proteome</keyword>
<dbReference type="Proteomes" id="UP001057025">
    <property type="component" value="Chromosome"/>
</dbReference>
<evidence type="ECO:0000256" key="10">
    <source>
        <dbReference type="ARBA" id="ARBA00022842"/>
    </source>
</evidence>
<keyword evidence="11" id="KW-0443">Lipid metabolism</keyword>
<dbReference type="InterPro" id="IPR013750">
    <property type="entry name" value="GHMP_kinase_C_dom"/>
</dbReference>
<evidence type="ECO:0000256" key="11">
    <source>
        <dbReference type="ARBA" id="ARBA00023098"/>
    </source>
</evidence>
<dbReference type="PANTHER" id="PTHR43290:SF2">
    <property type="entry name" value="MEVALONATE KINASE"/>
    <property type="match status" value="1"/>
</dbReference>